<evidence type="ECO:0000313" key="2">
    <source>
        <dbReference type="EMBL" id="KUG51646.1"/>
    </source>
</evidence>
<gene>
    <name evidence="2" type="ORF">AVL62_10115</name>
</gene>
<proteinExistence type="predicted"/>
<accession>A0A0W8I1P9</accession>
<evidence type="ECO:0000256" key="1">
    <source>
        <dbReference type="SAM" id="Phobius"/>
    </source>
</evidence>
<name>A0A0W8I1P9_9MICO</name>
<dbReference type="STRING" id="767452.AVL62_10115"/>
<dbReference type="AlphaFoldDB" id="A0A0W8I1P9"/>
<protein>
    <submittedName>
        <fullName evidence="2">Uncharacterized protein</fullName>
    </submittedName>
</protein>
<dbReference type="EMBL" id="LQBL01000032">
    <property type="protein sequence ID" value="KUG51646.1"/>
    <property type="molecule type" value="Genomic_DNA"/>
</dbReference>
<keyword evidence="1" id="KW-0812">Transmembrane</keyword>
<comment type="caution">
    <text evidence="2">The sequence shown here is derived from an EMBL/GenBank/DDBJ whole genome shotgun (WGS) entry which is preliminary data.</text>
</comment>
<evidence type="ECO:0000313" key="3">
    <source>
        <dbReference type="Proteomes" id="UP000054837"/>
    </source>
</evidence>
<keyword evidence="3" id="KW-1185">Reference proteome</keyword>
<organism evidence="2 3">
    <name type="scientific">Serinicoccus chungangensis</name>
    <dbReference type="NCBI Taxonomy" id="767452"/>
    <lineage>
        <taxon>Bacteria</taxon>
        <taxon>Bacillati</taxon>
        <taxon>Actinomycetota</taxon>
        <taxon>Actinomycetes</taxon>
        <taxon>Micrococcales</taxon>
        <taxon>Ornithinimicrobiaceae</taxon>
        <taxon>Serinicoccus</taxon>
    </lineage>
</organism>
<dbReference type="Proteomes" id="UP000054837">
    <property type="component" value="Unassembled WGS sequence"/>
</dbReference>
<keyword evidence="1" id="KW-1133">Transmembrane helix</keyword>
<keyword evidence="1" id="KW-0472">Membrane</keyword>
<reference evidence="2 3" key="1">
    <citation type="submission" date="2015-12" db="EMBL/GenBank/DDBJ databases">
        <title>Serinicoccus chungangenesis strain CD08_5 genome sequencing and assembly.</title>
        <authorList>
            <person name="Chander A.M."/>
            <person name="Kaur G."/>
            <person name="Nair G.R."/>
            <person name="Dhawan D.K."/>
            <person name="Kochhar R.K."/>
            <person name="Mayilraj S."/>
            <person name="Bhadada S.K."/>
        </authorList>
    </citation>
    <scope>NUCLEOTIDE SEQUENCE [LARGE SCALE GENOMIC DNA]</scope>
    <source>
        <strain evidence="2 3">CD08_5</strain>
    </source>
</reference>
<feature type="transmembrane region" description="Helical" evidence="1">
    <location>
        <begin position="86"/>
        <end position="105"/>
    </location>
</feature>
<sequence length="116" mass="12557">MWVLAQITQVLAWLCILAASFLRHAGVRETLKVGAEGLGWVALLGSGMVGSHLAAVQSLNCTLWGQDCIGSDAEAWAYLWDHLGRGLVIDVSVAIAAALIGWLAARVYRRRPSTQW</sequence>